<keyword evidence="4" id="KW-0274">FAD</keyword>
<keyword evidence="3" id="KW-0285">Flavoprotein</keyword>
<keyword evidence="5" id="KW-0560">Oxidoreductase</keyword>
<reference evidence="7 8" key="1">
    <citation type="submission" date="2017-02" db="EMBL/GenBank/DDBJ databases">
        <title>Genomes of Trichoderma spp. with biocontrol activity.</title>
        <authorList>
            <person name="Gardiner D."/>
            <person name="Kazan K."/>
            <person name="Vos C."/>
            <person name="Harvey P."/>
        </authorList>
    </citation>
    <scope>NUCLEOTIDE SEQUENCE [LARGE SCALE GENOMIC DNA]</scope>
    <source>
        <strain evidence="7 8">A5MH</strain>
    </source>
</reference>
<dbReference type="GO" id="GO:0016491">
    <property type="term" value="F:oxidoreductase activity"/>
    <property type="evidence" value="ECO:0007669"/>
    <property type="project" value="UniProtKB-KW"/>
</dbReference>
<dbReference type="Gene3D" id="3.30.465.10">
    <property type="match status" value="1"/>
</dbReference>
<gene>
    <name evidence="7" type="ORF">TGAMA5MH_03402</name>
</gene>
<evidence type="ECO:0000256" key="5">
    <source>
        <dbReference type="ARBA" id="ARBA00023002"/>
    </source>
</evidence>
<dbReference type="InterPro" id="IPR006094">
    <property type="entry name" value="Oxid_FAD_bind_N"/>
</dbReference>
<evidence type="ECO:0000259" key="6">
    <source>
        <dbReference type="PROSITE" id="PS51387"/>
    </source>
</evidence>
<evidence type="ECO:0000256" key="4">
    <source>
        <dbReference type="ARBA" id="ARBA00022827"/>
    </source>
</evidence>
<evidence type="ECO:0000256" key="2">
    <source>
        <dbReference type="ARBA" id="ARBA00005466"/>
    </source>
</evidence>
<dbReference type="InterPro" id="IPR016169">
    <property type="entry name" value="FAD-bd_PCMH_sub2"/>
</dbReference>
<dbReference type="PROSITE" id="PS51387">
    <property type="entry name" value="FAD_PCMH"/>
    <property type="match status" value="1"/>
</dbReference>
<dbReference type="Pfam" id="PF01565">
    <property type="entry name" value="FAD_binding_4"/>
    <property type="match status" value="1"/>
</dbReference>
<name>A0A2K0THJ2_9HYPO</name>
<dbReference type="AlphaFoldDB" id="A0A2K0THJ2"/>
<dbReference type="InterPro" id="IPR012951">
    <property type="entry name" value="BBE"/>
</dbReference>
<comment type="similarity">
    <text evidence="2">Belongs to the oxygen-dependent FAD-linked oxidoreductase family.</text>
</comment>
<feature type="domain" description="FAD-binding PCMH-type" evidence="6">
    <location>
        <begin position="42"/>
        <end position="213"/>
    </location>
</feature>
<proteinExistence type="inferred from homology"/>
<dbReference type="PANTHER" id="PTHR42973:SF39">
    <property type="entry name" value="FAD-BINDING PCMH-TYPE DOMAIN-CONTAINING PROTEIN"/>
    <property type="match status" value="1"/>
</dbReference>
<dbReference type="PANTHER" id="PTHR42973">
    <property type="entry name" value="BINDING OXIDOREDUCTASE, PUTATIVE (AFU_ORTHOLOGUE AFUA_1G17690)-RELATED"/>
    <property type="match status" value="1"/>
</dbReference>
<evidence type="ECO:0000313" key="8">
    <source>
        <dbReference type="Proteomes" id="UP000236546"/>
    </source>
</evidence>
<comment type="caution">
    <text evidence="7">The sequence shown here is derived from an EMBL/GenBank/DDBJ whole genome shotgun (WGS) entry which is preliminary data.</text>
</comment>
<protein>
    <recommendedName>
        <fullName evidence="6">FAD-binding PCMH-type domain-containing protein</fullName>
    </recommendedName>
</protein>
<evidence type="ECO:0000256" key="1">
    <source>
        <dbReference type="ARBA" id="ARBA00001974"/>
    </source>
</evidence>
<sequence>MRHPITAQQVKELAAQLDSSTRLLTAADGDDYEKSISRWADNAVKRAGAVAVPVSYEEVSKLVKFASANELELAVRGGGHSTGGTSSTEGGLTIDLSRMRAVKVDKDSKLIVAQGGALWEDVDNAAIEKGLATVGGTVNHTGIGGLTLGGGMGWLTGLYGTVVDNLVEAKIVVADGRILSVSENENADLFWAIRGAGHNFGVAVEFTFRGYDQTNEIYAGGLVFTPDKLTSLVEGFNTRMKTSEPQAAGMLLFAKPPGMPVAVVVVNVFYNGDEAAAKEYFKFLFDLQPVAITAKMMPYNHLNALLNPLATHGRRKALKAVTVTNHIDVAFVQELYNDYSQQLEKNPDMSASFLGIEIHDVSKIQSVPLESMAFANRGPYRPGIVGLEWTDPTMDEENRAWGRMIQAKCRQAIIASKEFSGDTKTSLEYANYVEPGDLITDRPFGGNQQRLAILKQKYDPDVLFYKTNPITPLRTEAN</sequence>
<dbReference type="InterPro" id="IPR050416">
    <property type="entry name" value="FAD-linked_Oxidoreductase"/>
</dbReference>
<dbReference type="InterPro" id="IPR016167">
    <property type="entry name" value="FAD-bd_PCMH_sub1"/>
</dbReference>
<organism evidence="7 8">
    <name type="scientific">Trichoderma gamsii</name>
    <dbReference type="NCBI Taxonomy" id="398673"/>
    <lineage>
        <taxon>Eukaryota</taxon>
        <taxon>Fungi</taxon>
        <taxon>Dikarya</taxon>
        <taxon>Ascomycota</taxon>
        <taxon>Pezizomycotina</taxon>
        <taxon>Sordariomycetes</taxon>
        <taxon>Hypocreomycetidae</taxon>
        <taxon>Hypocreales</taxon>
        <taxon>Hypocreaceae</taxon>
        <taxon>Trichoderma</taxon>
    </lineage>
</organism>
<dbReference type="Pfam" id="PF08031">
    <property type="entry name" value="BBE"/>
    <property type="match status" value="1"/>
</dbReference>
<dbReference type="InterPro" id="IPR036318">
    <property type="entry name" value="FAD-bd_PCMH-like_sf"/>
</dbReference>
<dbReference type="EMBL" id="MTYH01000027">
    <property type="protein sequence ID" value="PNP44987.1"/>
    <property type="molecule type" value="Genomic_DNA"/>
</dbReference>
<dbReference type="Gene3D" id="3.40.462.20">
    <property type="match status" value="1"/>
</dbReference>
<comment type="cofactor">
    <cofactor evidence="1">
        <name>FAD</name>
        <dbReference type="ChEBI" id="CHEBI:57692"/>
    </cofactor>
</comment>
<evidence type="ECO:0000256" key="3">
    <source>
        <dbReference type="ARBA" id="ARBA00022630"/>
    </source>
</evidence>
<dbReference type="OrthoDB" id="415825at2759"/>
<dbReference type="InterPro" id="IPR016166">
    <property type="entry name" value="FAD-bd_PCMH"/>
</dbReference>
<evidence type="ECO:0000313" key="7">
    <source>
        <dbReference type="EMBL" id="PNP44987.1"/>
    </source>
</evidence>
<dbReference type="SUPFAM" id="SSF56176">
    <property type="entry name" value="FAD-binding/transporter-associated domain-like"/>
    <property type="match status" value="1"/>
</dbReference>
<dbReference type="Gene3D" id="3.30.43.10">
    <property type="entry name" value="Uridine Diphospho-n-acetylenolpyruvylglucosamine Reductase, domain 2"/>
    <property type="match status" value="1"/>
</dbReference>
<dbReference type="GO" id="GO:0071949">
    <property type="term" value="F:FAD binding"/>
    <property type="evidence" value="ECO:0007669"/>
    <property type="project" value="InterPro"/>
</dbReference>
<accession>A0A2K0THJ2</accession>
<dbReference type="Proteomes" id="UP000236546">
    <property type="component" value="Unassembled WGS sequence"/>
</dbReference>